<name>A0ABQ9HS88_9NEOP</name>
<sequence>MTGYGDTVWQPSWYSSDSSSSSRATCLRSAILLTSGHQCHHQWIGERNRIHIHRLSQLTAPLSYDHWPFCNLSSSWSLPYAVSQFSLNGVMVFLVSSSEDGERLVFRGRVRGERGDLGGALLAEVVALLLGLRGDELQGACYGLGDGRRGRQVGALGAEAVLVGDVAHGVLHAVRARVREGAVGYLRLQVLLSGVLQVALLLRRDAVARLVAEDTPNTALRDFDSSSGDGRALVEDMRRRRKSFYLRVRTIYGQEGATCLRCRLTPRRPGFQSRRGTLGFSRRKNAWAGETGYPRENPPTSGIVPHDSHLQKFWSKWPWFEPGSPWWKVSRLTAQPPRPHLQLRTSLYRSLIGSVVPLQIKLGAWFPYRSHWERDPLQISLGAWFPFRSHWERGSPSDLLQLVEFQPTDTTCSSLCDESGKTAGKLTAVIRTTFMTTKQGARAVDEAALQRGSSRGRWQQTSRQTPTVGESSAFLDAGGFSRPPRRAVATTLLAAGVRGGGMGGTTTGWFKGHCGIICERSSRPPALTFPSARPGTRVPPAKARTTSRGYAASAGPDRTFLPTRLAQLLHSRQQRSSCTSMLLACLVQ</sequence>
<proteinExistence type="predicted"/>
<evidence type="ECO:0000313" key="2">
    <source>
        <dbReference type="EMBL" id="KAJ8887248.1"/>
    </source>
</evidence>
<reference evidence="2 3" key="1">
    <citation type="submission" date="2023-02" db="EMBL/GenBank/DDBJ databases">
        <title>LHISI_Scaffold_Assembly.</title>
        <authorList>
            <person name="Stuart O.P."/>
            <person name="Cleave R."/>
            <person name="Magrath M.J.L."/>
            <person name="Mikheyev A.S."/>
        </authorList>
    </citation>
    <scope>NUCLEOTIDE SEQUENCE [LARGE SCALE GENOMIC DNA]</scope>
    <source>
        <strain evidence="2">Daus_M_001</strain>
        <tissue evidence="2">Leg muscle</tissue>
    </source>
</reference>
<dbReference type="EMBL" id="JARBHB010000004">
    <property type="protein sequence ID" value="KAJ8887248.1"/>
    <property type="molecule type" value="Genomic_DNA"/>
</dbReference>
<dbReference type="Proteomes" id="UP001159363">
    <property type="component" value="Chromosome X"/>
</dbReference>
<keyword evidence="3" id="KW-1185">Reference proteome</keyword>
<protein>
    <submittedName>
        <fullName evidence="2">Uncharacterized protein</fullName>
    </submittedName>
</protein>
<feature type="region of interest" description="Disordered" evidence="1">
    <location>
        <begin position="532"/>
        <end position="556"/>
    </location>
</feature>
<gene>
    <name evidence="2" type="ORF">PR048_013463</name>
</gene>
<accession>A0ABQ9HS88</accession>
<evidence type="ECO:0000256" key="1">
    <source>
        <dbReference type="SAM" id="MobiDB-lite"/>
    </source>
</evidence>
<feature type="compositionally biased region" description="Polar residues" evidence="1">
    <location>
        <begin position="451"/>
        <end position="470"/>
    </location>
</feature>
<organism evidence="2 3">
    <name type="scientific">Dryococelus australis</name>
    <dbReference type="NCBI Taxonomy" id="614101"/>
    <lineage>
        <taxon>Eukaryota</taxon>
        <taxon>Metazoa</taxon>
        <taxon>Ecdysozoa</taxon>
        <taxon>Arthropoda</taxon>
        <taxon>Hexapoda</taxon>
        <taxon>Insecta</taxon>
        <taxon>Pterygota</taxon>
        <taxon>Neoptera</taxon>
        <taxon>Polyneoptera</taxon>
        <taxon>Phasmatodea</taxon>
        <taxon>Verophasmatodea</taxon>
        <taxon>Anareolatae</taxon>
        <taxon>Phasmatidae</taxon>
        <taxon>Eurycanthinae</taxon>
        <taxon>Dryococelus</taxon>
    </lineage>
</organism>
<comment type="caution">
    <text evidence="2">The sequence shown here is derived from an EMBL/GenBank/DDBJ whole genome shotgun (WGS) entry which is preliminary data.</text>
</comment>
<feature type="region of interest" description="Disordered" evidence="1">
    <location>
        <begin position="451"/>
        <end position="480"/>
    </location>
</feature>
<evidence type="ECO:0000313" key="3">
    <source>
        <dbReference type="Proteomes" id="UP001159363"/>
    </source>
</evidence>